<evidence type="ECO:0000313" key="5">
    <source>
        <dbReference type="EMBL" id="AJZ75934.1"/>
    </source>
</evidence>
<dbReference type="Gene3D" id="1.20.5.620">
    <property type="entry name" value="F1F0 ATP synthase subunit B, membrane domain"/>
    <property type="match status" value="1"/>
</dbReference>
<dbReference type="PANTHER" id="PTHR45715">
    <property type="entry name" value="ATPASE H+-TRANSPORTING V1 SUBUNIT E1A-RELATED"/>
    <property type="match status" value="1"/>
</dbReference>
<reference evidence="5 6" key="1">
    <citation type="journal article" date="2016" name="Sci. Rep.">
        <title>A novel ammonia-oxidizing archaeon from wastewater treatment plant: Its enrichment, physiological and genomic characteristics.</title>
        <authorList>
            <person name="Li Y."/>
            <person name="Ding K."/>
            <person name="Wen X."/>
            <person name="Zhang B."/>
            <person name="Shen B."/>
            <person name="Yang Y."/>
        </authorList>
    </citation>
    <scope>NUCLEOTIDE SEQUENCE [LARGE SCALE GENOMIC DNA]</scope>
    <source>
        <strain evidence="5 6">SAT1</strain>
    </source>
</reference>
<dbReference type="KEGG" id="tah:SU86_005655"/>
<dbReference type="GO" id="GO:0046933">
    <property type="term" value="F:proton-transporting ATP synthase activity, rotational mechanism"/>
    <property type="evidence" value="ECO:0007669"/>
    <property type="project" value="UniProtKB-UniRule"/>
</dbReference>
<dbReference type="OrthoDB" id="4691at2157"/>
<gene>
    <name evidence="4" type="primary">atpE</name>
    <name evidence="5" type="ORF">SU86_005655</name>
</gene>
<dbReference type="GeneID" id="24875883"/>
<dbReference type="GO" id="GO:0046961">
    <property type="term" value="F:proton-transporting ATPase activity, rotational mechanism"/>
    <property type="evidence" value="ECO:0007669"/>
    <property type="project" value="InterPro"/>
</dbReference>
<keyword evidence="4" id="KW-0375">Hydrogen ion transport</keyword>
<dbReference type="EMBL" id="CP011097">
    <property type="protein sequence ID" value="AJZ75934.1"/>
    <property type="molecule type" value="Genomic_DNA"/>
</dbReference>
<keyword evidence="4" id="KW-0472">Membrane</keyword>
<dbReference type="GO" id="GO:0042777">
    <property type="term" value="P:proton motive force-driven plasma membrane ATP synthesis"/>
    <property type="evidence" value="ECO:0007669"/>
    <property type="project" value="UniProtKB-UniRule"/>
</dbReference>
<keyword evidence="4" id="KW-0066">ATP synthesis</keyword>
<proteinExistence type="inferred from homology"/>
<evidence type="ECO:0000256" key="3">
    <source>
        <dbReference type="ARBA" id="ARBA00023065"/>
    </source>
</evidence>
<evidence type="ECO:0000256" key="4">
    <source>
        <dbReference type="HAMAP-Rule" id="MF_00311"/>
    </source>
</evidence>
<evidence type="ECO:0000256" key="1">
    <source>
        <dbReference type="ARBA" id="ARBA00005901"/>
    </source>
</evidence>
<sequence>MGVDSALERTVEKILQNTEQQIISSLKEALKSSQSMLANSQTSLEQEYDKILAEGKKEAEKLEKQIVGNADLDSRNKHLLLVEESIEKVFEKAIKKLQDTDRNNEYSKLISTLLQESIDAIGTSDIIVQTNSKDKSVVQSSLSKFPGSTLSSDLIECLGGIKVQSKDGTMKFDNTIDARLDRLKPLIRKDIASKFGR</sequence>
<dbReference type="GO" id="GO:0033178">
    <property type="term" value="C:proton-transporting two-sector ATPase complex, catalytic domain"/>
    <property type="evidence" value="ECO:0007669"/>
    <property type="project" value="InterPro"/>
</dbReference>
<keyword evidence="6" id="KW-1185">Reference proteome</keyword>
<dbReference type="HAMAP" id="MF_00311">
    <property type="entry name" value="ATP_synth_E_arch"/>
    <property type="match status" value="1"/>
</dbReference>
<keyword evidence="3 4" id="KW-0406">Ion transport</keyword>
<dbReference type="Gene3D" id="3.30.2320.30">
    <property type="entry name" value="ATP synthase, E subunit, C-terminal"/>
    <property type="match status" value="1"/>
</dbReference>
<dbReference type="SUPFAM" id="SSF160527">
    <property type="entry name" value="V-type ATPase subunit E-like"/>
    <property type="match status" value="1"/>
</dbReference>
<keyword evidence="4" id="KW-1003">Cell membrane</keyword>
<dbReference type="Pfam" id="PF01991">
    <property type="entry name" value="vATP-synt_E"/>
    <property type="match status" value="1"/>
</dbReference>
<protein>
    <recommendedName>
        <fullName evidence="4">A-type ATP synthase subunit E</fullName>
    </recommendedName>
</protein>
<comment type="subunit">
    <text evidence="4">Has multiple subunits with at least A(3), B(3), C, D, E, F, H, I and proteolipid K(x).</text>
</comment>
<dbReference type="AlphaFoldDB" id="A0A3G1B764"/>
<comment type="similarity">
    <text evidence="1 4">Belongs to the V-ATPase E subunit family.</text>
</comment>
<dbReference type="Proteomes" id="UP000266745">
    <property type="component" value="Chromosome"/>
</dbReference>
<dbReference type="STRING" id="1603555.SU86_005655"/>
<name>A0A3G1B764_9ARCH</name>
<dbReference type="GO" id="GO:0005524">
    <property type="term" value="F:ATP binding"/>
    <property type="evidence" value="ECO:0007669"/>
    <property type="project" value="UniProtKB-UniRule"/>
</dbReference>
<dbReference type="InterPro" id="IPR002842">
    <property type="entry name" value="ATPase_V1_Esu"/>
</dbReference>
<comment type="subcellular location">
    <subcellularLocation>
        <location evidence="4">Cell membrane</location>
        <topology evidence="4">Peripheral membrane protein</topology>
    </subcellularLocation>
</comment>
<organism evidence="5 6">
    <name type="scientific">Candidatus Nitrosotenuis cloacae</name>
    <dbReference type="NCBI Taxonomy" id="1603555"/>
    <lineage>
        <taxon>Archaea</taxon>
        <taxon>Nitrososphaerota</taxon>
        <taxon>Candidatus Nitrosotenuis</taxon>
    </lineage>
</organism>
<evidence type="ECO:0000256" key="2">
    <source>
        <dbReference type="ARBA" id="ARBA00022448"/>
    </source>
</evidence>
<comment type="function">
    <text evidence="4">Component of the A-type ATP synthase that produces ATP from ADP in the presence of a proton gradient across the membrane.</text>
</comment>
<dbReference type="GO" id="GO:0005886">
    <property type="term" value="C:plasma membrane"/>
    <property type="evidence" value="ECO:0007669"/>
    <property type="project" value="UniProtKB-SubCell"/>
</dbReference>
<accession>A0A3G1B764</accession>
<dbReference type="RefSeq" id="WP_048188786.1">
    <property type="nucleotide sequence ID" value="NZ_CP011097.1"/>
</dbReference>
<evidence type="ECO:0000313" key="6">
    <source>
        <dbReference type="Proteomes" id="UP000266745"/>
    </source>
</evidence>
<keyword evidence="2 4" id="KW-0813">Transport</keyword>
<dbReference type="InterPro" id="IPR038495">
    <property type="entry name" value="ATPase_E_C"/>
</dbReference>